<proteinExistence type="predicted"/>
<dbReference type="Gramene" id="TraesJAG2D03G01226030.1">
    <property type="protein sequence ID" value="TraesJAG2D03G01226030.1.CDS1"/>
    <property type="gene ID" value="TraesJAG2D03G01226030"/>
</dbReference>
<dbReference type="Gene3D" id="3.30.40.10">
    <property type="entry name" value="Zinc/RING finger domain, C3HC4 (zinc finger)"/>
    <property type="match status" value="1"/>
</dbReference>
<dbReference type="PANTHER" id="PTHR46695">
    <property type="entry name" value="ZINC FINGER CCCH DOMAIN-CONTAINING PROTEIN 44-RELATED"/>
    <property type="match status" value="1"/>
</dbReference>
<protein>
    <submittedName>
        <fullName evidence="1">Uncharacterized protein</fullName>
    </submittedName>
</protein>
<dbReference type="Gramene" id="TraesSYM2D03G01235260.1">
    <property type="protein sequence ID" value="TraesSYM2D03G01235260.1.CDS1"/>
    <property type="gene ID" value="TraesSYM2D03G01235260"/>
</dbReference>
<dbReference type="Gramene" id="TraesWEE_scaffold_354271_01G000100.1">
    <property type="protein sequence ID" value="TraesWEE_scaffold_354271_01G000100.1"/>
    <property type="gene ID" value="TraesWEE_scaffold_354271_01G000100"/>
</dbReference>
<reference evidence="1" key="2">
    <citation type="submission" date="2018-10" db="UniProtKB">
        <authorList>
            <consortium name="EnsemblPlants"/>
        </authorList>
    </citation>
    <scope>IDENTIFICATION</scope>
</reference>
<dbReference type="AlphaFoldDB" id="A0A3B6DGH9"/>
<dbReference type="Proteomes" id="UP000019116">
    <property type="component" value="Chromosome 2D"/>
</dbReference>
<dbReference type="Gramene" id="TraesCS2D02G343600.1">
    <property type="protein sequence ID" value="TraesCS2D02G343600.1.cds1"/>
    <property type="gene ID" value="TraesCS2D02G343600"/>
</dbReference>
<keyword evidence="2" id="KW-1185">Reference proteome</keyword>
<sequence length="104" mass="11740">MVAAPSPALTAADARQAAARKKEEDDEEVVCFICFDGGDLVVCDWRCDAAVRDFFHAWMVIERAPPDCSQCRRRLQAAESRSFQPVRFLSVRSIGMSLIYCVYF</sequence>
<dbReference type="Gramene" id="TraesCAD_scaffold_054948_01G000100.1">
    <property type="protein sequence ID" value="TraesCAD_scaffold_054948_01G000100.1"/>
    <property type="gene ID" value="TraesCAD_scaffold_054948_01G000100"/>
</dbReference>
<name>A0A3B6DGH9_WHEAT</name>
<dbReference type="Gramene" id="TraesROB_scaffold_137022_01G000100.1">
    <property type="protein sequence ID" value="TraesROB_scaffold_137022_01G000100.1"/>
    <property type="gene ID" value="TraesROB_scaffold_137022_01G000100"/>
</dbReference>
<dbReference type="Gramene" id="TraesCS2D03G0787800.1">
    <property type="protein sequence ID" value="TraesCS2D03G0787800.1.CDS1"/>
    <property type="gene ID" value="TraesCS2D03G0787800"/>
</dbReference>
<dbReference type="PANTHER" id="PTHR46695:SF4">
    <property type="entry name" value="ZINC FINGER CCCH DOMAIN-CONTAINING PROTEIN 44"/>
    <property type="match status" value="1"/>
</dbReference>
<evidence type="ECO:0000313" key="2">
    <source>
        <dbReference type="Proteomes" id="UP000019116"/>
    </source>
</evidence>
<dbReference type="InterPro" id="IPR013083">
    <property type="entry name" value="Znf_RING/FYVE/PHD"/>
</dbReference>
<dbReference type="OrthoDB" id="712936at2759"/>
<evidence type="ECO:0000313" key="1">
    <source>
        <dbReference type="EnsemblPlants" id="TraesCS2D02G343600.1.cds1"/>
    </source>
</evidence>
<organism evidence="1">
    <name type="scientific">Triticum aestivum</name>
    <name type="common">Wheat</name>
    <dbReference type="NCBI Taxonomy" id="4565"/>
    <lineage>
        <taxon>Eukaryota</taxon>
        <taxon>Viridiplantae</taxon>
        <taxon>Streptophyta</taxon>
        <taxon>Embryophyta</taxon>
        <taxon>Tracheophyta</taxon>
        <taxon>Spermatophyta</taxon>
        <taxon>Magnoliopsida</taxon>
        <taxon>Liliopsida</taxon>
        <taxon>Poales</taxon>
        <taxon>Poaceae</taxon>
        <taxon>BOP clade</taxon>
        <taxon>Pooideae</taxon>
        <taxon>Triticodae</taxon>
        <taxon>Triticeae</taxon>
        <taxon>Triticinae</taxon>
        <taxon>Triticum</taxon>
    </lineage>
</organism>
<reference evidence="1" key="1">
    <citation type="submission" date="2018-08" db="EMBL/GenBank/DDBJ databases">
        <authorList>
            <person name="Rossello M."/>
        </authorList>
    </citation>
    <scope>NUCLEOTIDE SEQUENCE [LARGE SCALE GENOMIC DNA]</scope>
    <source>
        <strain evidence="1">cv. Chinese Spring</strain>
    </source>
</reference>
<dbReference type="Gramene" id="TraesCLE_scaffold_420118_01G000100.1">
    <property type="protein sequence ID" value="TraesCLE_scaffold_420118_01G000100.1"/>
    <property type="gene ID" value="TraesCLE_scaffold_420118_01G000100"/>
</dbReference>
<dbReference type="PaxDb" id="4565-Traes_2BL_1EC03BF66.2"/>
<accession>A0A3B6DGH9</accession>
<dbReference type="EnsemblPlants" id="TraesCS2D02G343600.1">
    <property type="protein sequence ID" value="TraesCS2D02G343600.1.cds1"/>
    <property type="gene ID" value="TraesCS2D02G343600"/>
</dbReference>